<dbReference type="EMBL" id="OZ035838">
    <property type="protein sequence ID" value="CAL1584718.1"/>
    <property type="molecule type" value="Genomic_DNA"/>
</dbReference>
<reference evidence="1 2" key="1">
    <citation type="submission" date="2024-04" db="EMBL/GenBank/DDBJ databases">
        <authorList>
            <person name="Waldvogel A.-M."/>
            <person name="Schoenle A."/>
        </authorList>
    </citation>
    <scope>NUCLEOTIDE SEQUENCE [LARGE SCALE GENOMIC DNA]</scope>
</reference>
<name>A0AAV2K753_KNICA</name>
<protein>
    <submittedName>
        <fullName evidence="1">Uncharacterized protein</fullName>
    </submittedName>
</protein>
<proteinExistence type="predicted"/>
<dbReference type="AlphaFoldDB" id="A0AAV2K753"/>
<sequence length="121" mass="13695">MGIMSSPELKKEHRALLRTSGLSQTGYPSRKRLHFGLSGLTYLSCLCVRARRGLGAEALREVSETDVVTPFFVFLCSSTPAPFAPQWPSDGLQTAGVKVEGWREVRLLCFWVKFFPCERWR</sequence>
<dbReference type="Proteomes" id="UP001497482">
    <property type="component" value="Chromosome 16"/>
</dbReference>
<gene>
    <name evidence="1" type="ORF">KC01_LOCUS15010</name>
</gene>
<organism evidence="1 2">
    <name type="scientific">Knipowitschia caucasica</name>
    <name type="common">Caucasian dwarf goby</name>
    <name type="synonym">Pomatoschistus caucasicus</name>
    <dbReference type="NCBI Taxonomy" id="637954"/>
    <lineage>
        <taxon>Eukaryota</taxon>
        <taxon>Metazoa</taxon>
        <taxon>Chordata</taxon>
        <taxon>Craniata</taxon>
        <taxon>Vertebrata</taxon>
        <taxon>Euteleostomi</taxon>
        <taxon>Actinopterygii</taxon>
        <taxon>Neopterygii</taxon>
        <taxon>Teleostei</taxon>
        <taxon>Neoteleostei</taxon>
        <taxon>Acanthomorphata</taxon>
        <taxon>Gobiaria</taxon>
        <taxon>Gobiiformes</taxon>
        <taxon>Gobioidei</taxon>
        <taxon>Gobiidae</taxon>
        <taxon>Gobiinae</taxon>
        <taxon>Knipowitschia</taxon>
    </lineage>
</organism>
<keyword evidence="2" id="KW-1185">Reference proteome</keyword>
<evidence type="ECO:0000313" key="1">
    <source>
        <dbReference type="EMBL" id="CAL1584718.1"/>
    </source>
</evidence>
<evidence type="ECO:0000313" key="2">
    <source>
        <dbReference type="Proteomes" id="UP001497482"/>
    </source>
</evidence>
<accession>A0AAV2K753</accession>